<feature type="transmembrane region" description="Helical" evidence="7">
    <location>
        <begin position="99"/>
        <end position="116"/>
    </location>
</feature>
<organism evidence="9 10">
    <name type="scientific">Thalassospira povalilytica</name>
    <dbReference type="NCBI Taxonomy" id="732237"/>
    <lineage>
        <taxon>Bacteria</taxon>
        <taxon>Pseudomonadati</taxon>
        <taxon>Pseudomonadota</taxon>
        <taxon>Alphaproteobacteria</taxon>
        <taxon>Rhodospirillales</taxon>
        <taxon>Thalassospiraceae</taxon>
        <taxon>Thalassospira</taxon>
    </lineage>
</organism>
<accession>A0A8I1M6I9</accession>
<dbReference type="PANTHER" id="PTHR22911">
    <property type="entry name" value="ACYL-MALONYL CONDENSING ENZYME-RELATED"/>
    <property type="match status" value="1"/>
</dbReference>
<reference evidence="9" key="1">
    <citation type="submission" date="2020-12" db="EMBL/GenBank/DDBJ databases">
        <title>Oil enriched cultivation method for isolating marine PHA-producing bacteria.</title>
        <authorList>
            <person name="Zheng W."/>
            <person name="Yu S."/>
            <person name="Huang Y."/>
        </authorList>
    </citation>
    <scope>NUCLEOTIDE SEQUENCE</scope>
    <source>
        <strain evidence="9">SY-2-3</strain>
    </source>
</reference>
<evidence type="ECO:0000256" key="1">
    <source>
        <dbReference type="ARBA" id="ARBA00004141"/>
    </source>
</evidence>
<dbReference type="AlphaFoldDB" id="A0A8I1M6I9"/>
<feature type="domain" description="EamA" evidence="8">
    <location>
        <begin position="154"/>
        <end position="284"/>
    </location>
</feature>
<dbReference type="Proteomes" id="UP000664405">
    <property type="component" value="Unassembled WGS sequence"/>
</dbReference>
<feature type="transmembrane region" description="Helical" evidence="7">
    <location>
        <begin position="185"/>
        <end position="207"/>
    </location>
</feature>
<name>A0A8I1M6I9_9PROT</name>
<dbReference type="SUPFAM" id="SSF103481">
    <property type="entry name" value="Multidrug resistance efflux transporter EmrE"/>
    <property type="match status" value="2"/>
</dbReference>
<gene>
    <name evidence="9" type="ORF">JF547_05210</name>
</gene>
<evidence type="ECO:0000256" key="7">
    <source>
        <dbReference type="SAM" id="Phobius"/>
    </source>
</evidence>
<comment type="similarity">
    <text evidence="2">Belongs to the drug/metabolite transporter (DMT) superfamily. 10 TMS drug/metabolite exporter (DME) (TC 2.A.7.3) family.</text>
</comment>
<keyword evidence="4 7" id="KW-1133">Transmembrane helix</keyword>
<proteinExistence type="inferred from homology"/>
<feature type="transmembrane region" description="Helical" evidence="7">
    <location>
        <begin position="270"/>
        <end position="290"/>
    </location>
</feature>
<evidence type="ECO:0000313" key="10">
    <source>
        <dbReference type="Proteomes" id="UP000664405"/>
    </source>
</evidence>
<feature type="transmembrane region" description="Helical" evidence="7">
    <location>
        <begin position="154"/>
        <end position="173"/>
    </location>
</feature>
<feature type="compositionally biased region" description="Pro residues" evidence="6">
    <location>
        <begin position="311"/>
        <end position="323"/>
    </location>
</feature>
<dbReference type="EMBL" id="JAEKJW010000001">
    <property type="protein sequence ID" value="MBN8195861.1"/>
    <property type="molecule type" value="Genomic_DNA"/>
</dbReference>
<comment type="caution">
    <text evidence="9">The sequence shown here is derived from an EMBL/GenBank/DDBJ whole genome shotgun (WGS) entry which is preliminary data.</text>
</comment>
<keyword evidence="5 7" id="KW-0472">Membrane</keyword>
<dbReference type="Pfam" id="PF00892">
    <property type="entry name" value="EamA"/>
    <property type="match status" value="2"/>
</dbReference>
<dbReference type="InterPro" id="IPR037185">
    <property type="entry name" value="EmrE-like"/>
</dbReference>
<feature type="transmembrane region" description="Helical" evidence="7">
    <location>
        <begin position="7"/>
        <end position="25"/>
    </location>
</feature>
<sequence length="323" mass="34067">MNSVWTGIGLRLAATGLFAIMSLFVRMASLEAPVGQIMFWRSSVAIVPIVLYLMWRHEFPRALRTKRPWGHLKRSTFGGVSMFLSFVSLAYLPLALATALGFLAPLVVIPVAIIVLRENPGWLVTGATVAGFAGVFLILWPMISTPGLDHETMIGIGAGIAFAITTAFAKTQIKALTTTEPSGTIAFYFALVCSIGGLLTIPFGWTPVSSGNLVWLIGAGLTGGLAHIAMTEALARAPVSTLSAFEYTAMIWAIALDLLVFGVLPAPVSLMGAVLIVLAAALVMFNDRLVDLAKRQLAKTAPALDAGPLSDAPPPAPAKTPAE</sequence>
<evidence type="ECO:0000313" key="9">
    <source>
        <dbReference type="EMBL" id="MBN8195861.1"/>
    </source>
</evidence>
<dbReference type="InterPro" id="IPR000620">
    <property type="entry name" value="EamA_dom"/>
</dbReference>
<protein>
    <submittedName>
        <fullName evidence="9">DMT family transporter</fullName>
    </submittedName>
</protein>
<evidence type="ECO:0000256" key="6">
    <source>
        <dbReference type="SAM" id="MobiDB-lite"/>
    </source>
</evidence>
<feature type="transmembrane region" description="Helical" evidence="7">
    <location>
        <begin position="123"/>
        <end position="142"/>
    </location>
</feature>
<feature type="transmembrane region" description="Helical" evidence="7">
    <location>
        <begin position="247"/>
        <end position="264"/>
    </location>
</feature>
<dbReference type="RefSeq" id="WP_206926806.1">
    <property type="nucleotide sequence ID" value="NZ_JAEKJW010000001.1"/>
</dbReference>
<comment type="subcellular location">
    <subcellularLocation>
        <location evidence="1">Membrane</location>
        <topology evidence="1">Multi-pass membrane protein</topology>
    </subcellularLocation>
</comment>
<dbReference type="PANTHER" id="PTHR22911:SF6">
    <property type="entry name" value="SOLUTE CARRIER FAMILY 35 MEMBER G1"/>
    <property type="match status" value="1"/>
</dbReference>
<feature type="domain" description="EamA" evidence="8">
    <location>
        <begin position="6"/>
        <end position="139"/>
    </location>
</feature>
<dbReference type="GO" id="GO:0016020">
    <property type="term" value="C:membrane"/>
    <property type="evidence" value="ECO:0007669"/>
    <property type="project" value="UniProtKB-SubCell"/>
</dbReference>
<feature type="region of interest" description="Disordered" evidence="6">
    <location>
        <begin position="304"/>
        <end position="323"/>
    </location>
</feature>
<evidence type="ECO:0000259" key="8">
    <source>
        <dbReference type="Pfam" id="PF00892"/>
    </source>
</evidence>
<feature type="transmembrane region" description="Helical" evidence="7">
    <location>
        <begin position="37"/>
        <end position="55"/>
    </location>
</feature>
<feature type="transmembrane region" description="Helical" evidence="7">
    <location>
        <begin position="76"/>
        <end position="93"/>
    </location>
</feature>
<evidence type="ECO:0000256" key="4">
    <source>
        <dbReference type="ARBA" id="ARBA00022989"/>
    </source>
</evidence>
<evidence type="ECO:0000256" key="5">
    <source>
        <dbReference type="ARBA" id="ARBA00023136"/>
    </source>
</evidence>
<evidence type="ECO:0000256" key="2">
    <source>
        <dbReference type="ARBA" id="ARBA00009853"/>
    </source>
</evidence>
<feature type="transmembrane region" description="Helical" evidence="7">
    <location>
        <begin position="213"/>
        <end position="235"/>
    </location>
</feature>
<keyword evidence="3 7" id="KW-0812">Transmembrane</keyword>
<evidence type="ECO:0000256" key="3">
    <source>
        <dbReference type="ARBA" id="ARBA00022692"/>
    </source>
</evidence>